<dbReference type="Gene3D" id="3.30.70.120">
    <property type="match status" value="1"/>
</dbReference>
<evidence type="ECO:0000313" key="1">
    <source>
        <dbReference type="EMBL" id="MPL72637.1"/>
    </source>
</evidence>
<dbReference type="GO" id="GO:0030234">
    <property type="term" value="F:enzyme regulator activity"/>
    <property type="evidence" value="ECO:0007669"/>
    <property type="project" value="InterPro"/>
</dbReference>
<dbReference type="GO" id="GO:0006808">
    <property type="term" value="P:regulation of nitrogen utilization"/>
    <property type="evidence" value="ECO:0007669"/>
    <property type="project" value="InterPro"/>
</dbReference>
<dbReference type="GO" id="GO:0005524">
    <property type="term" value="F:ATP binding"/>
    <property type="evidence" value="ECO:0007669"/>
    <property type="project" value="TreeGrafter"/>
</dbReference>
<dbReference type="Pfam" id="PF00543">
    <property type="entry name" value="P-II"/>
    <property type="match status" value="1"/>
</dbReference>
<comment type="caution">
    <text evidence="1">The sequence shown here is derived from an EMBL/GenBank/DDBJ whole genome shotgun (WGS) entry which is preliminary data.</text>
</comment>
<dbReference type="InterPro" id="IPR015867">
    <property type="entry name" value="N-reg_PII/ATP_PRibTrfase_C"/>
</dbReference>
<dbReference type="SUPFAM" id="SSF54913">
    <property type="entry name" value="GlnB-like"/>
    <property type="match status" value="1"/>
</dbReference>
<dbReference type="PROSITE" id="PS00638">
    <property type="entry name" value="PII_GLNB_CTER"/>
    <property type="match status" value="1"/>
</dbReference>
<gene>
    <name evidence="1" type="primary">glnB_11</name>
    <name evidence="1" type="ORF">SDC9_18424</name>
</gene>
<dbReference type="InterPro" id="IPR002187">
    <property type="entry name" value="N-reg_PII"/>
</dbReference>
<dbReference type="PROSITE" id="PS51343">
    <property type="entry name" value="PII_GLNB_DOM"/>
    <property type="match status" value="1"/>
</dbReference>
<dbReference type="EMBL" id="VSSQ01000067">
    <property type="protein sequence ID" value="MPL72637.1"/>
    <property type="molecule type" value="Genomic_DNA"/>
</dbReference>
<dbReference type="PRINTS" id="PR00340">
    <property type="entry name" value="PIIGLNB"/>
</dbReference>
<organism evidence="1">
    <name type="scientific">bioreactor metagenome</name>
    <dbReference type="NCBI Taxonomy" id="1076179"/>
    <lineage>
        <taxon>unclassified sequences</taxon>
        <taxon>metagenomes</taxon>
        <taxon>ecological metagenomes</taxon>
    </lineage>
</organism>
<dbReference type="SMART" id="SM00938">
    <property type="entry name" value="P-II"/>
    <property type="match status" value="1"/>
</dbReference>
<name>A0A644U1S3_9ZZZZ</name>
<protein>
    <submittedName>
        <fullName evidence="1">Nitrogen regulatory protein P-II</fullName>
    </submittedName>
</protein>
<dbReference type="GO" id="GO:0005829">
    <property type="term" value="C:cytosol"/>
    <property type="evidence" value="ECO:0007669"/>
    <property type="project" value="TreeGrafter"/>
</dbReference>
<dbReference type="PANTHER" id="PTHR30115">
    <property type="entry name" value="NITROGEN REGULATORY PROTEIN P-II"/>
    <property type="match status" value="1"/>
</dbReference>
<dbReference type="InterPro" id="IPR011322">
    <property type="entry name" value="N-reg_PII-like_a/b"/>
</dbReference>
<proteinExistence type="predicted"/>
<dbReference type="InterPro" id="IPR017918">
    <property type="entry name" value="N-reg_PII_CS"/>
</dbReference>
<sequence>MKMITAIIRPEKVDEVLNALEQNNIPGVTITDVLGRGEQGGVCLQYRAGKMQVKTLPKTKLEIVVPDKDVEVLIKIIREHARTGKKGDGRIFVLPVEAAAWVRTDDYITG</sequence>
<accession>A0A644U1S3</accession>
<reference evidence="1" key="1">
    <citation type="submission" date="2019-08" db="EMBL/GenBank/DDBJ databases">
        <authorList>
            <person name="Kucharzyk K."/>
            <person name="Murdoch R.W."/>
            <person name="Higgins S."/>
            <person name="Loffler F."/>
        </authorList>
    </citation>
    <scope>NUCLEOTIDE SEQUENCE</scope>
</reference>
<dbReference type="AlphaFoldDB" id="A0A644U1S3"/>
<dbReference type="PANTHER" id="PTHR30115:SF11">
    <property type="entry name" value="NITROGEN REGULATORY PROTEIN P-II HOMOLOG"/>
    <property type="match status" value="1"/>
</dbReference>